<dbReference type="Proteomes" id="UP000077349">
    <property type="component" value="Unassembled WGS sequence"/>
</dbReference>
<proteinExistence type="predicted"/>
<organism evidence="1 2">
    <name type="scientific">Acetobacter malorum</name>
    <dbReference type="NCBI Taxonomy" id="178901"/>
    <lineage>
        <taxon>Bacteria</taxon>
        <taxon>Pseudomonadati</taxon>
        <taxon>Pseudomonadota</taxon>
        <taxon>Alphaproteobacteria</taxon>
        <taxon>Acetobacterales</taxon>
        <taxon>Acetobacteraceae</taxon>
        <taxon>Acetobacter</taxon>
    </lineage>
</organism>
<comment type="caution">
    <text evidence="1">The sequence shown here is derived from an EMBL/GenBank/DDBJ whole genome shotgun (WGS) entry which is preliminary data.</text>
</comment>
<dbReference type="STRING" id="178901.AmDm5_0500"/>
<protein>
    <submittedName>
        <fullName evidence="1">Uncharacterized protein</fullName>
    </submittedName>
</protein>
<sequence length="115" mass="12250">MKKAEALQALDTSFRKVMSEVGSADDADTINIAFAVLIDPNRGDIAHISCATGGESNQLAFAVGKIILDIMAHMDAEGKEKFLDRIMKIVKIASHSQVIIPISVGSGSCPNTKLH</sequence>
<accession>A0A177GE44</accession>
<reference evidence="1 2" key="1">
    <citation type="submission" date="2016-03" db="EMBL/GenBank/DDBJ databases">
        <title>Draft genome sequence of Acetobacter malorum CECT 7742, a strain isolated from strawberry vinegar.</title>
        <authorList>
            <person name="Sainz F."/>
            <person name="Mas A."/>
            <person name="Torija M.J."/>
        </authorList>
    </citation>
    <scope>NUCLEOTIDE SEQUENCE [LARGE SCALE GENOMIC DNA]</scope>
    <source>
        <strain evidence="1 2">CECT 7742</strain>
    </source>
</reference>
<gene>
    <name evidence="1" type="ORF">Amal_00511</name>
</gene>
<evidence type="ECO:0000313" key="1">
    <source>
        <dbReference type="EMBL" id="OAG78498.1"/>
    </source>
</evidence>
<dbReference type="AlphaFoldDB" id="A0A177GE44"/>
<dbReference type="EMBL" id="LVHD01000003">
    <property type="protein sequence ID" value="OAG78498.1"/>
    <property type="molecule type" value="Genomic_DNA"/>
</dbReference>
<evidence type="ECO:0000313" key="2">
    <source>
        <dbReference type="Proteomes" id="UP000077349"/>
    </source>
</evidence>
<dbReference type="PATRIC" id="fig|178901.16.peg.544"/>
<name>A0A177GE44_9PROT</name>